<proteinExistence type="predicted"/>
<dbReference type="AlphaFoldDB" id="A0A6C0H1N8"/>
<evidence type="ECO:0000313" key="1">
    <source>
        <dbReference type="EMBL" id="QHT74055.1"/>
    </source>
</evidence>
<accession>A0A6C0H1N8</accession>
<dbReference type="EMBL" id="MN739836">
    <property type="protein sequence ID" value="QHT74055.1"/>
    <property type="molecule type" value="Genomic_DNA"/>
</dbReference>
<name>A0A6C0H1N8_9ZZZZ</name>
<sequence length="30" mass="3512">MNLSNCSKLKKEIILDSASAFRAEYDFFRN</sequence>
<protein>
    <submittedName>
        <fullName evidence="1">Uncharacterized protein</fullName>
    </submittedName>
</protein>
<reference evidence="1" key="1">
    <citation type="journal article" date="2020" name="Nature">
        <title>Giant virus diversity and host interactions through global metagenomics.</title>
        <authorList>
            <person name="Schulz F."/>
            <person name="Roux S."/>
            <person name="Paez-Espino D."/>
            <person name="Jungbluth S."/>
            <person name="Walsh D.A."/>
            <person name="Denef V.J."/>
            <person name="McMahon K.D."/>
            <person name="Konstantinidis K.T."/>
            <person name="Eloe-Fadrosh E.A."/>
            <person name="Kyrpides N.C."/>
            <person name="Woyke T."/>
        </authorList>
    </citation>
    <scope>NUCLEOTIDE SEQUENCE</scope>
    <source>
        <strain evidence="1">GVMAG-M-3300023179-4</strain>
    </source>
</reference>
<organism evidence="1">
    <name type="scientific">viral metagenome</name>
    <dbReference type="NCBI Taxonomy" id="1070528"/>
    <lineage>
        <taxon>unclassified sequences</taxon>
        <taxon>metagenomes</taxon>
        <taxon>organismal metagenomes</taxon>
    </lineage>
</organism>